<organism evidence="1 2">
    <name type="scientific">Azohydromonas lata</name>
    <dbReference type="NCBI Taxonomy" id="45677"/>
    <lineage>
        <taxon>Bacteria</taxon>
        <taxon>Pseudomonadati</taxon>
        <taxon>Pseudomonadota</taxon>
        <taxon>Betaproteobacteria</taxon>
        <taxon>Burkholderiales</taxon>
        <taxon>Sphaerotilaceae</taxon>
        <taxon>Azohydromonas</taxon>
    </lineage>
</organism>
<dbReference type="InterPro" id="IPR011051">
    <property type="entry name" value="RmlC_Cupin_sf"/>
</dbReference>
<dbReference type="RefSeq" id="WP_322468288.1">
    <property type="nucleotide sequence ID" value="NZ_JAXOJX010000092.1"/>
</dbReference>
<dbReference type="Pfam" id="PF11142">
    <property type="entry name" value="DUF2917"/>
    <property type="match status" value="1"/>
</dbReference>
<dbReference type="Proteomes" id="UP001293718">
    <property type="component" value="Unassembled WGS sequence"/>
</dbReference>
<dbReference type="InterPro" id="IPR021317">
    <property type="entry name" value="DUF2917"/>
</dbReference>
<dbReference type="SUPFAM" id="SSF51182">
    <property type="entry name" value="RmlC-like cupins"/>
    <property type="match status" value="1"/>
</dbReference>
<sequence>MNLSTHSHQAAFDLQPGTALGLSHAAGRELVVFSGRVWLTMGGNQEDFFLAAGDRMRIGADAVIQCDSPGAARLQLAAGGPSPLRLAGQLIAALARRLPRLPALLPAPLDRKAADEGHTA</sequence>
<comment type="caution">
    <text evidence="1">The sequence shown here is derived from an EMBL/GenBank/DDBJ whole genome shotgun (WGS) entry which is preliminary data.</text>
</comment>
<evidence type="ECO:0000313" key="1">
    <source>
        <dbReference type="EMBL" id="MDZ5461003.1"/>
    </source>
</evidence>
<accession>A0ABU5IQ27</accession>
<protein>
    <submittedName>
        <fullName evidence="1">DUF2917 domain-containing protein</fullName>
    </submittedName>
</protein>
<reference evidence="1 2" key="1">
    <citation type="submission" date="2023-11" db="EMBL/GenBank/DDBJ databases">
        <title>Draft genome of Azohydromonas lata strain H1 (DSM1123), a polyhydroxyalkanoate producer.</title>
        <authorList>
            <person name="Traversa D."/>
            <person name="D'Addabbo P."/>
            <person name="Pazzani C."/>
            <person name="Manzari C."/>
            <person name="Chiara M."/>
            <person name="Scrascia M."/>
        </authorList>
    </citation>
    <scope>NUCLEOTIDE SEQUENCE [LARGE SCALE GENOMIC DNA]</scope>
    <source>
        <strain evidence="1 2">H1</strain>
    </source>
</reference>
<proteinExistence type="predicted"/>
<keyword evidence="2" id="KW-1185">Reference proteome</keyword>
<evidence type="ECO:0000313" key="2">
    <source>
        <dbReference type="Proteomes" id="UP001293718"/>
    </source>
</evidence>
<gene>
    <name evidence="1" type="ORF">SM757_30950</name>
</gene>
<dbReference type="EMBL" id="JAXOJX010000092">
    <property type="protein sequence ID" value="MDZ5461003.1"/>
    <property type="molecule type" value="Genomic_DNA"/>
</dbReference>
<name>A0ABU5IQ27_9BURK</name>